<dbReference type="Gene3D" id="3.90.245.10">
    <property type="entry name" value="Ribonucleoside hydrolase-like"/>
    <property type="match status" value="1"/>
</dbReference>
<keyword evidence="2" id="KW-0378">Hydrolase</keyword>
<keyword evidence="3" id="KW-0326">Glycosidase</keyword>
<evidence type="ECO:0000256" key="4">
    <source>
        <dbReference type="SAM" id="MobiDB-lite"/>
    </source>
</evidence>
<evidence type="ECO:0000256" key="1">
    <source>
        <dbReference type="ARBA" id="ARBA00009176"/>
    </source>
</evidence>
<comment type="caution">
    <text evidence="6">The sequence shown here is derived from an EMBL/GenBank/DDBJ whole genome shotgun (WGS) entry which is preliminary data.</text>
</comment>
<evidence type="ECO:0000259" key="5">
    <source>
        <dbReference type="SMART" id="SM01273"/>
    </source>
</evidence>
<dbReference type="EMBL" id="JAUBYV010000011">
    <property type="protein sequence ID" value="KAK2624049.1"/>
    <property type="molecule type" value="Genomic_DNA"/>
</dbReference>
<sequence>MPSVPTPSKAGIVESNSGERHIPSSVRADGTKRKEIKIRPGYKPPEDIEVYKNRTTDAWKSRGSAGVPGADGLKDDQDEGSASSNKNAKRREARKKAKALEDSGQKPKVESGSGDKKEADKAEELDPEAEREKKARNLKKKLKQAKELREKKEGGGVLLPEQFAKVIKINELIRELDALGFDPEGERRERSKGHDLTAIGKPGIPVYSGAAKGLVRPAVHADAIRILYKSGTRHIDTATDGESGLDGTGLLPKPLIAAKTGSAITAMANALSATPESSAWIVATGALTNVAQLFQQHPELSSHIKGLSIMGGAIGDDFTNAPMGKVDDHKRIGNWSQWAEFNILVDPEASAFLLEHPVLAKKTTLIPLDVTHLVLATQKVQDMLHFGKSSTEAIEEAKKSCSTLRRMRTVAGHSNTNSFARQLAERNASVSGPSVKKFRSAAVPKGAKLADGYIDRAKQLRTAGDEEGEENDKVTRVKALEEMMKLQQIDEPTFVKLRDEILGDQIKDRAKLVKGLDWRLLERVRRGEVGVEDVLEGSERENSAAADENIDEDTGNIDDEFDRLEEMEVKSVIKEREKKTGEMAPPGLTGKKRNRNQILADLKATRKAAKEAATPSLGAKFKKVGERRAESRIERDGKGREILITIDEHGNEKRKVRKVQVEEPVLEKGHGLLMPDKDAKPMGMEVPEIPQSVEEEKEINIFDDVDDEYDPLAGLEDDDSEDDAEKEEGEVANDSKNKSQEPKEPASGSMAPPPRPAPSRNYFNQPSKPSPTASDSSKPAPLSDPTLLAALRKASSLNLPAAEPSSIEEAAKEARRKKMLEREDRDAQDMDMGFGSSRFADEEDFEEKKVKLSEWGSKGSTSDCEGHGKSDGKVKRKRGPKKRKGDANSAADVLKVMERRKASES</sequence>
<evidence type="ECO:0000256" key="2">
    <source>
        <dbReference type="ARBA" id="ARBA00022801"/>
    </source>
</evidence>
<gene>
    <name evidence="6" type="ORF">QTJ16_006683</name>
</gene>
<dbReference type="AlphaFoldDB" id="A0AAD9WCQ5"/>
<evidence type="ECO:0000256" key="3">
    <source>
        <dbReference type="ARBA" id="ARBA00023295"/>
    </source>
</evidence>
<feature type="compositionally biased region" description="Basic and acidic residues" evidence="4">
    <location>
        <begin position="667"/>
        <end position="680"/>
    </location>
</feature>
<dbReference type="PANTHER" id="PTHR12304:SF4">
    <property type="entry name" value="URIDINE NUCLEOSIDASE"/>
    <property type="match status" value="1"/>
</dbReference>
<dbReference type="InterPro" id="IPR036452">
    <property type="entry name" value="Ribo_hydro-like"/>
</dbReference>
<dbReference type="InterPro" id="IPR023186">
    <property type="entry name" value="IUNH"/>
</dbReference>
<feature type="compositionally biased region" description="Basic and acidic residues" evidence="4">
    <location>
        <begin position="864"/>
        <end position="873"/>
    </location>
</feature>
<feature type="region of interest" description="Disordered" evidence="4">
    <location>
        <begin position="1"/>
        <end position="135"/>
    </location>
</feature>
<feature type="compositionally biased region" description="Polar residues" evidence="4">
    <location>
        <begin position="761"/>
        <end position="777"/>
    </location>
</feature>
<feature type="compositionally biased region" description="Basic residues" evidence="4">
    <location>
        <begin position="87"/>
        <end position="97"/>
    </location>
</feature>
<dbReference type="SMART" id="SM01273">
    <property type="entry name" value="Mago-bind"/>
    <property type="match status" value="1"/>
</dbReference>
<feature type="domain" description="WIBG Mago-binding" evidence="5">
    <location>
        <begin position="18"/>
        <end position="44"/>
    </location>
</feature>
<dbReference type="Pfam" id="PF01156">
    <property type="entry name" value="IU_nuc_hydro"/>
    <property type="match status" value="1"/>
</dbReference>
<dbReference type="GO" id="GO:0008477">
    <property type="term" value="F:purine nucleosidase activity"/>
    <property type="evidence" value="ECO:0007669"/>
    <property type="project" value="TreeGrafter"/>
</dbReference>
<feature type="region of interest" description="Disordered" evidence="4">
    <location>
        <begin position="667"/>
        <end position="905"/>
    </location>
</feature>
<dbReference type="GO" id="GO:0005829">
    <property type="term" value="C:cytosol"/>
    <property type="evidence" value="ECO:0007669"/>
    <property type="project" value="TreeGrafter"/>
</dbReference>
<reference evidence="6" key="1">
    <citation type="submission" date="2023-06" db="EMBL/GenBank/DDBJ databases">
        <title>Draft genome of Marssonina rosae.</title>
        <authorList>
            <person name="Cheng Q."/>
        </authorList>
    </citation>
    <scope>NUCLEOTIDE SEQUENCE</scope>
    <source>
        <strain evidence="6">R4</strain>
    </source>
</reference>
<evidence type="ECO:0000313" key="6">
    <source>
        <dbReference type="EMBL" id="KAK2624049.1"/>
    </source>
</evidence>
<dbReference type="SUPFAM" id="SSF53590">
    <property type="entry name" value="Nucleoside hydrolase"/>
    <property type="match status" value="1"/>
</dbReference>
<dbReference type="GO" id="GO:0006152">
    <property type="term" value="P:purine nucleoside catabolic process"/>
    <property type="evidence" value="ECO:0007669"/>
    <property type="project" value="TreeGrafter"/>
</dbReference>
<feature type="compositionally biased region" description="Basic and acidic residues" evidence="4">
    <location>
        <begin position="44"/>
        <end position="60"/>
    </location>
</feature>
<comment type="similarity">
    <text evidence="1">Belongs to the IUNH family.</text>
</comment>
<dbReference type="PANTHER" id="PTHR12304">
    <property type="entry name" value="INOSINE-URIDINE PREFERRING NUCLEOSIDE HYDROLASE"/>
    <property type="match status" value="1"/>
</dbReference>
<keyword evidence="7" id="KW-1185">Reference proteome</keyword>
<feature type="compositionally biased region" description="Basic and acidic residues" evidence="4">
    <location>
        <begin position="733"/>
        <end position="744"/>
    </location>
</feature>
<protein>
    <recommendedName>
        <fullName evidence="5">WIBG Mago-binding domain-containing protein</fullName>
    </recommendedName>
</protein>
<accession>A0AAD9WCQ5</accession>
<feature type="compositionally biased region" description="Basic residues" evidence="4">
    <location>
        <begin position="874"/>
        <end position="884"/>
    </location>
</feature>
<organism evidence="6 7">
    <name type="scientific">Diplocarpon rosae</name>
    <dbReference type="NCBI Taxonomy" id="946125"/>
    <lineage>
        <taxon>Eukaryota</taxon>
        <taxon>Fungi</taxon>
        <taxon>Dikarya</taxon>
        <taxon>Ascomycota</taxon>
        <taxon>Pezizomycotina</taxon>
        <taxon>Leotiomycetes</taxon>
        <taxon>Helotiales</taxon>
        <taxon>Drepanopezizaceae</taxon>
        <taxon>Diplocarpon</taxon>
    </lineage>
</organism>
<dbReference type="InterPro" id="IPR001910">
    <property type="entry name" value="Inosine/uridine_hydrolase_dom"/>
</dbReference>
<feature type="compositionally biased region" description="Basic and acidic residues" evidence="4">
    <location>
        <begin position="98"/>
        <end position="135"/>
    </location>
</feature>
<evidence type="ECO:0000313" key="7">
    <source>
        <dbReference type="Proteomes" id="UP001285354"/>
    </source>
</evidence>
<name>A0AAD9WCQ5_9HELO</name>
<feature type="compositionally biased region" description="Basic and acidic residues" evidence="4">
    <location>
        <begin position="895"/>
        <end position="905"/>
    </location>
</feature>
<dbReference type="SUPFAM" id="SSF101931">
    <property type="entry name" value="Pym (Within the bgcn gene intron protein, WIBG), N-terminal domain"/>
    <property type="match status" value="1"/>
</dbReference>
<dbReference type="Pfam" id="PF09282">
    <property type="entry name" value="Mago-bind"/>
    <property type="match status" value="1"/>
</dbReference>
<proteinExistence type="inferred from homology"/>
<dbReference type="InterPro" id="IPR015362">
    <property type="entry name" value="WIBG_mago-bd"/>
</dbReference>
<dbReference type="InterPro" id="IPR036348">
    <property type="entry name" value="WIBG_N_sf"/>
</dbReference>
<feature type="compositionally biased region" description="Acidic residues" evidence="4">
    <location>
        <begin position="693"/>
        <end position="731"/>
    </location>
</feature>
<dbReference type="Proteomes" id="UP001285354">
    <property type="component" value="Unassembled WGS sequence"/>
</dbReference>